<dbReference type="GO" id="GO:0016787">
    <property type="term" value="F:hydrolase activity"/>
    <property type="evidence" value="ECO:0007669"/>
    <property type="project" value="UniProtKB-KW"/>
</dbReference>
<keyword evidence="2 4" id="KW-0378">Hydrolase</keyword>
<dbReference type="Pfam" id="PF00293">
    <property type="entry name" value="NUDIX"/>
    <property type="match status" value="1"/>
</dbReference>
<evidence type="ECO:0000313" key="5">
    <source>
        <dbReference type="Proteomes" id="UP000509222"/>
    </source>
</evidence>
<name>A0A7H8Q9H5_9BACL</name>
<dbReference type="Proteomes" id="UP000509222">
    <property type="component" value="Chromosome"/>
</dbReference>
<evidence type="ECO:0000256" key="1">
    <source>
        <dbReference type="ARBA" id="ARBA00001946"/>
    </source>
</evidence>
<dbReference type="PROSITE" id="PS51462">
    <property type="entry name" value="NUDIX"/>
    <property type="match status" value="1"/>
</dbReference>
<accession>A0A7H8Q9H5</accession>
<dbReference type="PANTHER" id="PTHR43046:SF14">
    <property type="entry name" value="MUTT_NUDIX FAMILY PROTEIN"/>
    <property type="match status" value="1"/>
</dbReference>
<dbReference type="InterPro" id="IPR015797">
    <property type="entry name" value="NUDIX_hydrolase-like_dom_sf"/>
</dbReference>
<dbReference type="PANTHER" id="PTHR43046">
    <property type="entry name" value="GDP-MANNOSE MANNOSYL HYDROLASE"/>
    <property type="match status" value="1"/>
</dbReference>
<gene>
    <name evidence="4" type="ORF">HF394_04365</name>
</gene>
<proteinExistence type="predicted"/>
<dbReference type="InterPro" id="IPR000086">
    <property type="entry name" value="NUDIX_hydrolase_dom"/>
</dbReference>
<evidence type="ECO:0000313" key="4">
    <source>
        <dbReference type="EMBL" id="QKX49883.1"/>
    </source>
</evidence>
<dbReference type="InterPro" id="IPR020084">
    <property type="entry name" value="NUDIX_hydrolase_CS"/>
</dbReference>
<feature type="domain" description="Nudix hydrolase" evidence="3">
    <location>
        <begin position="7"/>
        <end position="145"/>
    </location>
</feature>
<sequence length="158" mass="18554">MDTTFKMENQVFNYRVAAVWIENGHVLLHKQTHESHWALPGGRAQMLEDSKTCLVREIKEELDAEAETERLLWVTENFFTYSEKAYHELGFYYAVKSKGGEQHYRSEPFFGPEGDHLTYQWVPLEEVQKVNLYPEFLREALNNLPSGTEHLIMVDNKD</sequence>
<comment type="cofactor">
    <cofactor evidence="1">
        <name>Mg(2+)</name>
        <dbReference type="ChEBI" id="CHEBI:18420"/>
    </cofactor>
</comment>
<dbReference type="Gene3D" id="3.90.79.10">
    <property type="entry name" value="Nucleoside Triphosphate Pyrophosphohydrolase"/>
    <property type="match status" value="1"/>
</dbReference>
<dbReference type="PROSITE" id="PS00893">
    <property type="entry name" value="NUDIX_BOX"/>
    <property type="match status" value="1"/>
</dbReference>
<dbReference type="SUPFAM" id="SSF55811">
    <property type="entry name" value="Nudix"/>
    <property type="match status" value="1"/>
</dbReference>
<keyword evidence="5" id="KW-1185">Reference proteome</keyword>
<dbReference type="CDD" id="cd04688">
    <property type="entry name" value="NUDIX_Hydrolase"/>
    <property type="match status" value="1"/>
</dbReference>
<evidence type="ECO:0000256" key="2">
    <source>
        <dbReference type="ARBA" id="ARBA00022801"/>
    </source>
</evidence>
<reference evidence="4 5" key="1">
    <citation type="submission" date="2020-04" db="EMBL/GenBank/DDBJ databases">
        <authorList>
            <person name="Pajer P."/>
            <person name="Broz P."/>
        </authorList>
    </citation>
    <scope>NUCLEOTIDE SEQUENCE [LARGE SCALE GENOMIC DNA]</scope>
    <source>
        <strain evidence="5">NRL-ATB46093</strain>
    </source>
</reference>
<reference evidence="5" key="2">
    <citation type="submission" date="2020-06" db="EMBL/GenBank/DDBJ databases">
        <title>Isolation of Planomicrobium glaciei.</title>
        <authorList>
            <person name="Malisova L."/>
            <person name="Safrankova R."/>
            <person name="Jakubu V."/>
            <person name="Spanelova P."/>
        </authorList>
    </citation>
    <scope>NUCLEOTIDE SEQUENCE [LARGE SCALE GENOMIC DNA]</scope>
    <source>
        <strain evidence="5">NRL-ATB46093</strain>
    </source>
</reference>
<evidence type="ECO:0000259" key="3">
    <source>
        <dbReference type="PROSITE" id="PS51462"/>
    </source>
</evidence>
<organism evidence="4 5">
    <name type="scientific">Planococcus glaciei</name>
    <dbReference type="NCBI Taxonomy" id="459472"/>
    <lineage>
        <taxon>Bacteria</taxon>
        <taxon>Bacillati</taxon>
        <taxon>Bacillota</taxon>
        <taxon>Bacilli</taxon>
        <taxon>Bacillales</taxon>
        <taxon>Caryophanaceae</taxon>
        <taxon>Planococcus</taxon>
    </lineage>
</organism>
<dbReference type="AlphaFoldDB" id="A0A7H8Q9H5"/>
<dbReference type="RefSeq" id="WP_036805015.1">
    <property type="nucleotide sequence ID" value="NZ_CP051177.1"/>
</dbReference>
<protein>
    <submittedName>
        <fullName evidence="4">NUDIX hydrolase</fullName>
    </submittedName>
</protein>
<dbReference type="EMBL" id="CP051177">
    <property type="protein sequence ID" value="QKX49883.1"/>
    <property type="molecule type" value="Genomic_DNA"/>
</dbReference>